<sequence length="162" mass="17998">MCPDRKLEWFHNRGWDQTAVDEVCQLVVDRWNESYRPSSAPAPAPIISQTTSRPAQHGARWLSSTSATLTLPHNFNDIETYLTEPVIPTEVLEAGGGVMAYWDRVWASQPNVARMGLDICSAPASSVDAERAFLGGQREVNHLQHNMSSQTFKADMAVGSWI</sequence>
<dbReference type="EMBL" id="JABCKI010007877">
    <property type="protein sequence ID" value="KAG5633419.1"/>
    <property type="molecule type" value="Genomic_DNA"/>
</dbReference>
<organism evidence="2 3">
    <name type="scientific">Sphagnurus paluster</name>
    <dbReference type="NCBI Taxonomy" id="117069"/>
    <lineage>
        <taxon>Eukaryota</taxon>
        <taxon>Fungi</taxon>
        <taxon>Dikarya</taxon>
        <taxon>Basidiomycota</taxon>
        <taxon>Agaricomycotina</taxon>
        <taxon>Agaricomycetes</taxon>
        <taxon>Agaricomycetidae</taxon>
        <taxon>Agaricales</taxon>
        <taxon>Tricholomatineae</taxon>
        <taxon>Lyophyllaceae</taxon>
        <taxon>Sphagnurus</taxon>
    </lineage>
</organism>
<keyword evidence="3" id="KW-1185">Reference proteome</keyword>
<dbReference type="Pfam" id="PF05699">
    <property type="entry name" value="Dimer_Tnp_hAT"/>
    <property type="match status" value="1"/>
</dbReference>
<dbReference type="Proteomes" id="UP000717328">
    <property type="component" value="Unassembled WGS sequence"/>
</dbReference>
<name>A0A9P7K1T5_9AGAR</name>
<comment type="caution">
    <text evidence="2">The sequence shown here is derived from an EMBL/GenBank/DDBJ whole genome shotgun (WGS) entry which is preliminary data.</text>
</comment>
<gene>
    <name evidence="2" type="ORF">H0H81_007971</name>
</gene>
<dbReference type="GO" id="GO:0046983">
    <property type="term" value="F:protein dimerization activity"/>
    <property type="evidence" value="ECO:0007669"/>
    <property type="project" value="InterPro"/>
</dbReference>
<dbReference type="InterPro" id="IPR008906">
    <property type="entry name" value="HATC_C_dom"/>
</dbReference>
<feature type="non-terminal residue" evidence="2">
    <location>
        <position position="162"/>
    </location>
</feature>
<protein>
    <recommendedName>
        <fullName evidence="1">HAT C-terminal dimerisation domain-containing protein</fullName>
    </recommendedName>
</protein>
<reference evidence="2" key="1">
    <citation type="submission" date="2021-02" db="EMBL/GenBank/DDBJ databases">
        <authorList>
            <person name="Nieuwenhuis M."/>
            <person name="Van De Peppel L.J.J."/>
        </authorList>
    </citation>
    <scope>NUCLEOTIDE SEQUENCE</scope>
    <source>
        <strain evidence="2">D49</strain>
    </source>
</reference>
<dbReference type="AlphaFoldDB" id="A0A9P7K1T5"/>
<accession>A0A9P7K1T5</accession>
<feature type="domain" description="HAT C-terminal dimerisation" evidence="1">
    <location>
        <begin position="78"/>
        <end position="162"/>
    </location>
</feature>
<proteinExistence type="predicted"/>
<evidence type="ECO:0000313" key="3">
    <source>
        <dbReference type="Proteomes" id="UP000717328"/>
    </source>
</evidence>
<reference evidence="2" key="2">
    <citation type="submission" date="2021-10" db="EMBL/GenBank/DDBJ databases">
        <title>Phylogenomics reveals ancestral predisposition of the termite-cultivated fungus Termitomyces towards a domesticated lifestyle.</title>
        <authorList>
            <person name="Auxier B."/>
            <person name="Grum-Grzhimaylo A."/>
            <person name="Cardenas M.E."/>
            <person name="Lodge J.D."/>
            <person name="Laessoe T."/>
            <person name="Pedersen O."/>
            <person name="Smith M.E."/>
            <person name="Kuyper T.W."/>
            <person name="Franco-Molano E.A."/>
            <person name="Baroni T.J."/>
            <person name="Aanen D.K."/>
        </authorList>
    </citation>
    <scope>NUCLEOTIDE SEQUENCE</scope>
    <source>
        <strain evidence="2">D49</strain>
    </source>
</reference>
<dbReference type="InterPro" id="IPR012337">
    <property type="entry name" value="RNaseH-like_sf"/>
</dbReference>
<dbReference type="OrthoDB" id="3268424at2759"/>
<evidence type="ECO:0000259" key="1">
    <source>
        <dbReference type="Pfam" id="PF05699"/>
    </source>
</evidence>
<dbReference type="SUPFAM" id="SSF53098">
    <property type="entry name" value="Ribonuclease H-like"/>
    <property type="match status" value="1"/>
</dbReference>
<evidence type="ECO:0000313" key="2">
    <source>
        <dbReference type="EMBL" id="KAG5633419.1"/>
    </source>
</evidence>